<organism evidence="4 5">
    <name type="scientific">Arctia plantaginis</name>
    <name type="common">Wood tiger moth</name>
    <name type="synonym">Phalaena plantaginis</name>
    <dbReference type="NCBI Taxonomy" id="874455"/>
    <lineage>
        <taxon>Eukaryota</taxon>
        <taxon>Metazoa</taxon>
        <taxon>Ecdysozoa</taxon>
        <taxon>Arthropoda</taxon>
        <taxon>Hexapoda</taxon>
        <taxon>Insecta</taxon>
        <taxon>Pterygota</taxon>
        <taxon>Neoptera</taxon>
        <taxon>Endopterygota</taxon>
        <taxon>Lepidoptera</taxon>
        <taxon>Glossata</taxon>
        <taxon>Ditrysia</taxon>
        <taxon>Noctuoidea</taxon>
        <taxon>Erebidae</taxon>
        <taxon>Arctiinae</taxon>
        <taxon>Arctia</taxon>
    </lineage>
</organism>
<dbReference type="InterPro" id="IPR018378">
    <property type="entry name" value="C-type_lectin_CS"/>
</dbReference>
<feature type="signal peptide" evidence="2">
    <location>
        <begin position="1"/>
        <end position="21"/>
    </location>
</feature>
<dbReference type="SUPFAM" id="SSF56436">
    <property type="entry name" value="C-type lectin-like"/>
    <property type="match status" value="2"/>
</dbReference>
<evidence type="ECO:0000256" key="2">
    <source>
        <dbReference type="SAM" id="SignalP"/>
    </source>
</evidence>
<gene>
    <name evidence="4" type="ORF">APLA_LOCUS9964</name>
</gene>
<feature type="domain" description="C-type lectin" evidence="3">
    <location>
        <begin position="42"/>
        <end position="155"/>
    </location>
</feature>
<comment type="caution">
    <text evidence="4">The sequence shown here is derived from an EMBL/GenBank/DDBJ whole genome shotgun (WGS) entry which is preliminary data.</text>
</comment>
<evidence type="ECO:0000313" key="4">
    <source>
        <dbReference type="EMBL" id="CAB3242421.1"/>
    </source>
</evidence>
<protein>
    <recommendedName>
        <fullName evidence="3">C-type lectin domain-containing protein</fullName>
    </recommendedName>
</protein>
<feature type="domain" description="C-type lectin" evidence="3">
    <location>
        <begin position="179"/>
        <end position="307"/>
    </location>
</feature>
<evidence type="ECO:0000313" key="5">
    <source>
        <dbReference type="Proteomes" id="UP000494256"/>
    </source>
</evidence>
<dbReference type="Pfam" id="PF00059">
    <property type="entry name" value="Lectin_C"/>
    <property type="match status" value="2"/>
</dbReference>
<dbReference type="PROSITE" id="PS00615">
    <property type="entry name" value="C_TYPE_LECTIN_1"/>
    <property type="match status" value="2"/>
</dbReference>
<reference evidence="4 5" key="1">
    <citation type="submission" date="2020-04" db="EMBL/GenBank/DDBJ databases">
        <authorList>
            <person name="Wallbank WR R."/>
            <person name="Pardo Diaz C."/>
            <person name="Kozak K."/>
            <person name="Martin S."/>
            <person name="Jiggins C."/>
            <person name="Moest M."/>
            <person name="Warren A I."/>
            <person name="Byers J.R.P. K."/>
            <person name="Montejo-Kovacevich G."/>
            <person name="Yen C E."/>
        </authorList>
    </citation>
    <scope>NUCLEOTIDE SEQUENCE [LARGE SCALE GENOMIC DNA]</scope>
</reference>
<accession>A0A8S1ACZ1</accession>
<dbReference type="Proteomes" id="UP000494256">
    <property type="component" value="Unassembled WGS sequence"/>
</dbReference>
<feature type="chain" id="PRO_5035737424" description="C-type lectin domain-containing protein" evidence="2">
    <location>
        <begin position="22"/>
        <end position="326"/>
    </location>
</feature>
<evidence type="ECO:0000259" key="3">
    <source>
        <dbReference type="PROSITE" id="PS50041"/>
    </source>
</evidence>
<dbReference type="InterPro" id="IPR016187">
    <property type="entry name" value="CTDL_fold"/>
</dbReference>
<keyword evidence="2" id="KW-0732">Signal</keyword>
<dbReference type="AlphaFoldDB" id="A0A8S1ACZ1"/>
<name>A0A8S1ACZ1_ARCPL</name>
<dbReference type="InterPro" id="IPR050111">
    <property type="entry name" value="C-type_lectin/snaclec_domain"/>
</dbReference>
<proteinExistence type="predicted"/>
<evidence type="ECO:0000256" key="1">
    <source>
        <dbReference type="ARBA" id="ARBA00023157"/>
    </source>
</evidence>
<dbReference type="PANTHER" id="PTHR22803">
    <property type="entry name" value="MANNOSE, PHOSPHOLIPASE, LECTIN RECEPTOR RELATED"/>
    <property type="match status" value="1"/>
</dbReference>
<dbReference type="SMART" id="SM00034">
    <property type="entry name" value="CLECT"/>
    <property type="match status" value="2"/>
</dbReference>
<dbReference type="OrthoDB" id="1706657at2759"/>
<dbReference type="InterPro" id="IPR016186">
    <property type="entry name" value="C-type_lectin-like/link_sf"/>
</dbReference>
<keyword evidence="1" id="KW-1015">Disulfide bond</keyword>
<dbReference type="InterPro" id="IPR001304">
    <property type="entry name" value="C-type_lectin-like"/>
</dbReference>
<dbReference type="PROSITE" id="PS50041">
    <property type="entry name" value="C_TYPE_LECTIN_2"/>
    <property type="match status" value="2"/>
</dbReference>
<dbReference type="EMBL" id="CADEBD010000312">
    <property type="protein sequence ID" value="CAB3242421.1"/>
    <property type="molecule type" value="Genomic_DNA"/>
</dbReference>
<dbReference type="CDD" id="cd00037">
    <property type="entry name" value="CLECT"/>
    <property type="match status" value="1"/>
</dbReference>
<dbReference type="Gene3D" id="3.10.100.10">
    <property type="entry name" value="Mannose-Binding Protein A, subunit A"/>
    <property type="match status" value="2"/>
</dbReference>
<sequence>MCSKNIFVLLIAVFVLNYADGQRDKKFFRKDYKYLEATQSFYKIHTLHRTWKDAKQMCALEGASLFYPEDDNEAQTVLAFWNTTQPFRWVFIGISDLIAKGVFETIDGIPVSDVYNNWGPGEPNDANGNEDCVILRRDGTLNDDRCFAKYPFICKKSLVSLEWNQECNMPNLDYTFNEKLGRCYKFHLKPLNWTEAYAVCSTEQAYLAVINTQTEADYLVAMTESAPKNQVTGDFMAGAVLLGFHDRSDEGWQTVRGTSLADSGYANWGYGQPDGATRGVDERCGSMFYNGHLNDIRCDRKCFFICEHEVDTLTTDFDNRFGDKRR</sequence>